<dbReference type="PANTHER" id="PTHR21496:SF23">
    <property type="entry name" value="3-PHENYLPROPIONATE_CINNAMIC ACID DIOXYGENASE FERREDOXIN SUBUNIT"/>
    <property type="match status" value="1"/>
</dbReference>
<accession>A0A849HIB7</accession>
<keyword evidence="2" id="KW-0479">Metal-binding</keyword>
<keyword evidence="4" id="KW-0411">Iron-sulfur</keyword>
<evidence type="ECO:0000256" key="3">
    <source>
        <dbReference type="ARBA" id="ARBA00023004"/>
    </source>
</evidence>
<comment type="caution">
    <text evidence="6">The sequence shown here is derived from an EMBL/GenBank/DDBJ whole genome shotgun (WGS) entry which is preliminary data.</text>
</comment>
<dbReference type="PANTHER" id="PTHR21496">
    <property type="entry name" value="FERREDOXIN-RELATED"/>
    <property type="match status" value="1"/>
</dbReference>
<dbReference type="Proteomes" id="UP000588586">
    <property type="component" value="Unassembled WGS sequence"/>
</dbReference>
<dbReference type="SUPFAM" id="SSF50022">
    <property type="entry name" value="ISP domain"/>
    <property type="match status" value="1"/>
</dbReference>
<proteinExistence type="predicted"/>
<organism evidence="6 7">
    <name type="scientific">Knoellia koreensis</name>
    <dbReference type="NCBI Taxonomy" id="2730921"/>
    <lineage>
        <taxon>Bacteria</taxon>
        <taxon>Bacillati</taxon>
        <taxon>Actinomycetota</taxon>
        <taxon>Actinomycetes</taxon>
        <taxon>Micrococcales</taxon>
        <taxon>Intrasporangiaceae</taxon>
        <taxon>Knoellia</taxon>
    </lineage>
</organism>
<evidence type="ECO:0000256" key="1">
    <source>
        <dbReference type="ARBA" id="ARBA00022714"/>
    </source>
</evidence>
<dbReference type="InterPro" id="IPR036922">
    <property type="entry name" value="Rieske_2Fe-2S_sf"/>
</dbReference>
<dbReference type="AlphaFoldDB" id="A0A849HIB7"/>
<dbReference type="InterPro" id="IPR017941">
    <property type="entry name" value="Rieske_2Fe-2S"/>
</dbReference>
<dbReference type="PROSITE" id="PS51296">
    <property type="entry name" value="RIESKE"/>
    <property type="match status" value="1"/>
</dbReference>
<dbReference type="GO" id="GO:0051537">
    <property type="term" value="F:2 iron, 2 sulfur cluster binding"/>
    <property type="evidence" value="ECO:0007669"/>
    <property type="project" value="UniProtKB-KW"/>
</dbReference>
<sequence length="280" mass="29083">MQTVIRDIEGWSSLDPLSGKLAGWVEKVTAPRLVKNALSGGWLGHQLHPALTDVPIGAWAMATVVDAIGGEKGAEVSRQLVGVGILGAVPAAWTGASDWSSSYGPEQRVGLVHAITNSAGTLLQVASWVARRRGRHGTGAVLSAVGLGATGAAAYLGGHLTLVRGVGVNHTAFQEAPGDWTDVAAEVDLVEGTPKRVEAAGVPVMLVRRGPRVLALSAVCTHAGGPLDEGTLTDDDCVECPWHGSQFRLTDGAVERGPASVPEPVWEVRLADGRVSVRTR</sequence>
<dbReference type="Gene3D" id="2.102.10.10">
    <property type="entry name" value="Rieske [2Fe-2S] iron-sulphur domain"/>
    <property type="match status" value="1"/>
</dbReference>
<name>A0A849HIB7_9MICO</name>
<protein>
    <submittedName>
        <fullName evidence="6">Rieske 2Fe-2S domain-containing protein</fullName>
    </submittedName>
</protein>
<feature type="domain" description="Rieske" evidence="5">
    <location>
        <begin position="181"/>
        <end position="277"/>
    </location>
</feature>
<evidence type="ECO:0000313" key="6">
    <source>
        <dbReference type="EMBL" id="NNM44447.1"/>
    </source>
</evidence>
<evidence type="ECO:0000259" key="5">
    <source>
        <dbReference type="PROSITE" id="PS51296"/>
    </source>
</evidence>
<keyword evidence="1" id="KW-0001">2Fe-2S</keyword>
<dbReference type="GO" id="GO:0004497">
    <property type="term" value="F:monooxygenase activity"/>
    <property type="evidence" value="ECO:0007669"/>
    <property type="project" value="UniProtKB-ARBA"/>
</dbReference>
<evidence type="ECO:0000256" key="2">
    <source>
        <dbReference type="ARBA" id="ARBA00022723"/>
    </source>
</evidence>
<keyword evidence="7" id="KW-1185">Reference proteome</keyword>
<dbReference type="Pfam" id="PF09990">
    <property type="entry name" value="DUF2231"/>
    <property type="match status" value="1"/>
</dbReference>
<dbReference type="EMBL" id="JABEPQ010000001">
    <property type="protein sequence ID" value="NNM44447.1"/>
    <property type="molecule type" value="Genomic_DNA"/>
</dbReference>
<evidence type="ECO:0000313" key="7">
    <source>
        <dbReference type="Proteomes" id="UP000588586"/>
    </source>
</evidence>
<dbReference type="Pfam" id="PF00355">
    <property type="entry name" value="Rieske"/>
    <property type="match status" value="1"/>
</dbReference>
<reference evidence="6 7" key="1">
    <citation type="submission" date="2020-04" db="EMBL/GenBank/DDBJ databases">
        <title>Knoellia sp. isolate from air conditioner.</title>
        <authorList>
            <person name="Chea S."/>
            <person name="Kim D.-U."/>
        </authorList>
    </citation>
    <scope>NUCLEOTIDE SEQUENCE [LARGE SCALE GENOMIC DNA]</scope>
    <source>
        <strain evidence="6 7">DB2414S</strain>
    </source>
</reference>
<evidence type="ECO:0000256" key="4">
    <source>
        <dbReference type="ARBA" id="ARBA00023014"/>
    </source>
</evidence>
<gene>
    <name evidence="6" type="ORF">HJG52_00290</name>
</gene>
<dbReference type="GO" id="GO:0046872">
    <property type="term" value="F:metal ion binding"/>
    <property type="evidence" value="ECO:0007669"/>
    <property type="project" value="UniProtKB-KW"/>
</dbReference>
<dbReference type="RefSeq" id="WP_171241603.1">
    <property type="nucleotide sequence ID" value="NZ_JABEPQ010000001.1"/>
</dbReference>
<keyword evidence="3" id="KW-0408">Iron</keyword>
<dbReference type="InterPro" id="IPR019251">
    <property type="entry name" value="DUF2231_TM"/>
</dbReference>
<dbReference type="GO" id="GO:0016705">
    <property type="term" value="F:oxidoreductase activity, acting on paired donors, with incorporation or reduction of molecular oxygen"/>
    <property type="evidence" value="ECO:0007669"/>
    <property type="project" value="UniProtKB-ARBA"/>
</dbReference>